<evidence type="ECO:0000256" key="1">
    <source>
        <dbReference type="RuleBase" id="RU004489"/>
    </source>
</evidence>
<comment type="subcellular location">
    <subcellularLocation>
        <location evidence="1">Nucleus</location>
    </subcellularLocation>
</comment>
<keyword evidence="1" id="KW-0863">Zinc-finger</keyword>
<keyword evidence="1" id="KW-0238">DNA-binding</keyword>
<comment type="caution">
    <text evidence="3">The sequence shown here is derived from an EMBL/GenBank/DDBJ whole genome shotgun (WGS) entry which is preliminary data.</text>
</comment>
<keyword evidence="1" id="KW-0804">Transcription</keyword>
<dbReference type="InterPro" id="IPR038173">
    <property type="entry name" value="COE_DBD_sf"/>
</dbReference>
<sequence>MRKSNFFHFVLHLADENQAPIEVERGIFKDFHDFYANGQEYRNGLVYTLNCLFRDGTRKEQELCVRLIDSSTKQLIPYEGTCKNPDFRRVLLTHELICSRCLEHRSCGNKNDTPSDPVIIDRYVYITHVHKQIGIVKRIQNSKQRTH</sequence>
<dbReference type="PANTHER" id="PTHR10747">
    <property type="entry name" value="TRANSCRIPTION FACTOR COE FAMILY MEMBER"/>
    <property type="match status" value="1"/>
</dbReference>
<keyword evidence="1" id="KW-0805">Transcription regulation</keyword>
<organism evidence="3 4">
    <name type="scientific">Geodia barretti</name>
    <name type="common">Barrett's horny sponge</name>
    <dbReference type="NCBI Taxonomy" id="519541"/>
    <lineage>
        <taxon>Eukaryota</taxon>
        <taxon>Metazoa</taxon>
        <taxon>Porifera</taxon>
        <taxon>Demospongiae</taxon>
        <taxon>Heteroscleromorpha</taxon>
        <taxon>Tetractinellida</taxon>
        <taxon>Astrophorina</taxon>
        <taxon>Geodiidae</taxon>
        <taxon>Geodia</taxon>
    </lineage>
</organism>
<dbReference type="GO" id="GO:0003677">
    <property type="term" value="F:DNA binding"/>
    <property type="evidence" value="ECO:0007669"/>
    <property type="project" value="UniProtKB-KW"/>
</dbReference>
<dbReference type="Proteomes" id="UP001174909">
    <property type="component" value="Unassembled WGS sequence"/>
</dbReference>
<dbReference type="GO" id="GO:0005634">
    <property type="term" value="C:nucleus"/>
    <property type="evidence" value="ECO:0007669"/>
    <property type="project" value="UniProtKB-SubCell"/>
</dbReference>
<dbReference type="Gene3D" id="2.60.40.3180">
    <property type="entry name" value="Transcription factor COE1, DNA-binding domain"/>
    <property type="match status" value="1"/>
</dbReference>
<keyword evidence="1" id="KW-0539">Nucleus</keyword>
<dbReference type="InterPro" id="IPR003523">
    <property type="entry name" value="Transcription_factor_COE"/>
</dbReference>
<dbReference type="Pfam" id="PF16422">
    <property type="entry name" value="COE1_DBD"/>
    <property type="match status" value="1"/>
</dbReference>
<keyword evidence="4" id="KW-1185">Reference proteome</keyword>
<name>A0AA35TGF1_GEOBA</name>
<proteinExistence type="inferred from homology"/>
<dbReference type="InterPro" id="IPR032200">
    <property type="entry name" value="COE_DBD"/>
</dbReference>
<comment type="similarity">
    <text evidence="1">Belongs to the COE family.</text>
</comment>
<accession>A0AA35TGF1</accession>
<keyword evidence="1" id="KW-0217">Developmental protein</keyword>
<dbReference type="GO" id="GO:0006355">
    <property type="term" value="P:regulation of DNA-templated transcription"/>
    <property type="evidence" value="ECO:0007669"/>
    <property type="project" value="InterPro"/>
</dbReference>
<reference evidence="3" key="1">
    <citation type="submission" date="2023-03" db="EMBL/GenBank/DDBJ databases">
        <authorList>
            <person name="Steffen K."/>
            <person name="Cardenas P."/>
        </authorList>
    </citation>
    <scope>NUCLEOTIDE SEQUENCE</scope>
</reference>
<protein>
    <submittedName>
        <fullName evidence="3">Transcription factor unc-3</fullName>
    </submittedName>
</protein>
<dbReference type="EMBL" id="CASHTH010003683">
    <property type="protein sequence ID" value="CAI8047855.1"/>
    <property type="molecule type" value="Genomic_DNA"/>
</dbReference>
<dbReference type="AlphaFoldDB" id="A0AA35TGF1"/>
<dbReference type="GO" id="GO:0008270">
    <property type="term" value="F:zinc ion binding"/>
    <property type="evidence" value="ECO:0007669"/>
    <property type="project" value="UniProtKB-KW"/>
</dbReference>
<keyword evidence="1" id="KW-0479">Metal-binding</keyword>
<evidence type="ECO:0000313" key="4">
    <source>
        <dbReference type="Proteomes" id="UP001174909"/>
    </source>
</evidence>
<evidence type="ECO:0000313" key="3">
    <source>
        <dbReference type="EMBL" id="CAI8047855.1"/>
    </source>
</evidence>
<gene>
    <name evidence="3" type="ORF">GBAR_LOCUS26469</name>
</gene>
<keyword evidence="1" id="KW-0862">Zinc</keyword>
<evidence type="ECO:0000259" key="2">
    <source>
        <dbReference type="Pfam" id="PF16422"/>
    </source>
</evidence>
<feature type="non-terminal residue" evidence="3">
    <location>
        <position position="1"/>
    </location>
</feature>
<feature type="domain" description="Transcription factor COE DNA-binding" evidence="2">
    <location>
        <begin position="1"/>
        <end position="138"/>
    </location>
</feature>